<comment type="caution">
    <text evidence="1">The sequence shown here is derived from an EMBL/GenBank/DDBJ whole genome shotgun (WGS) entry which is preliminary data.</text>
</comment>
<protein>
    <submittedName>
        <fullName evidence="1">Uncharacterized protein</fullName>
    </submittedName>
</protein>
<name>A0A5J4QQ42_9ZZZZ</name>
<accession>A0A5J4QQ42</accession>
<evidence type="ECO:0000313" key="1">
    <source>
        <dbReference type="EMBL" id="KAA6323151.1"/>
    </source>
</evidence>
<proteinExistence type="predicted"/>
<reference evidence="1" key="1">
    <citation type="submission" date="2019-03" db="EMBL/GenBank/DDBJ databases">
        <title>Single cell metagenomics reveals metabolic interactions within the superorganism composed of flagellate Streblomastix strix and complex community of Bacteroidetes bacteria on its surface.</title>
        <authorList>
            <person name="Treitli S.C."/>
            <person name="Kolisko M."/>
            <person name="Husnik F."/>
            <person name="Keeling P."/>
            <person name="Hampl V."/>
        </authorList>
    </citation>
    <scope>NUCLEOTIDE SEQUENCE</scope>
    <source>
        <strain evidence="1">STM</strain>
    </source>
</reference>
<organism evidence="1">
    <name type="scientific">termite gut metagenome</name>
    <dbReference type="NCBI Taxonomy" id="433724"/>
    <lineage>
        <taxon>unclassified sequences</taxon>
        <taxon>metagenomes</taxon>
        <taxon>organismal metagenomes</taxon>
    </lineage>
</organism>
<sequence>MILFYVIDQLNLQSTKKQSVYIQDIIISLISNSVHSGPETIQNVFEGVLRASMFAL</sequence>
<dbReference type="AlphaFoldDB" id="A0A5J4QQ42"/>
<gene>
    <name evidence="1" type="ORF">EZS27_027381</name>
</gene>
<dbReference type="EMBL" id="SNRY01002872">
    <property type="protein sequence ID" value="KAA6323151.1"/>
    <property type="molecule type" value="Genomic_DNA"/>
</dbReference>